<dbReference type="InterPro" id="IPR047596">
    <property type="entry name" value="OMPdecase_bac"/>
</dbReference>
<feature type="binding site" evidence="9 11">
    <location>
        <position position="214"/>
    </location>
    <ligand>
        <name>substrate</name>
    </ligand>
</feature>
<evidence type="ECO:0000256" key="3">
    <source>
        <dbReference type="ARBA" id="ARBA00011738"/>
    </source>
</evidence>
<evidence type="ECO:0000256" key="6">
    <source>
        <dbReference type="ARBA" id="ARBA00023239"/>
    </source>
</evidence>
<dbReference type="GO" id="GO:0044205">
    <property type="term" value="P:'de novo' UMP biosynthetic process"/>
    <property type="evidence" value="ECO:0007669"/>
    <property type="project" value="UniProtKB-UniRule"/>
</dbReference>
<dbReference type="PATRIC" id="fig|665952.3.peg.2329"/>
<dbReference type="Proteomes" id="UP000011747">
    <property type="component" value="Unassembled WGS sequence"/>
</dbReference>
<dbReference type="InterPro" id="IPR001754">
    <property type="entry name" value="OMPdeCOase_dom"/>
</dbReference>
<dbReference type="PANTHER" id="PTHR32119:SF2">
    <property type="entry name" value="OROTIDINE 5'-PHOSPHATE DECARBOXYLASE"/>
    <property type="match status" value="1"/>
</dbReference>
<comment type="function">
    <text evidence="1 9">Catalyzes the decarboxylation of orotidine 5'-monophosphate (OMP) to uridine 5'-monophosphate (UMP).</text>
</comment>
<feature type="binding site" evidence="9 11">
    <location>
        <position position="184"/>
    </location>
    <ligand>
        <name>substrate</name>
    </ligand>
</feature>
<keyword evidence="6 9" id="KW-0456">Lyase</keyword>
<feature type="binding site" evidence="9 11">
    <location>
        <position position="122"/>
    </location>
    <ligand>
        <name>substrate</name>
    </ligand>
</feature>
<dbReference type="PANTHER" id="PTHR32119">
    <property type="entry name" value="OROTIDINE 5'-PHOSPHATE DECARBOXYLASE"/>
    <property type="match status" value="1"/>
</dbReference>
<comment type="pathway">
    <text evidence="2 9 12">Pyrimidine metabolism; UMP biosynthesis via de novo pathway; UMP from orotate: step 2/2.</text>
</comment>
<evidence type="ECO:0000256" key="8">
    <source>
        <dbReference type="ARBA" id="ARBA00061012"/>
    </source>
</evidence>
<dbReference type="FunFam" id="3.20.20.70:FF:000015">
    <property type="entry name" value="Orotidine 5'-phosphate decarboxylase"/>
    <property type="match status" value="1"/>
</dbReference>
<proteinExistence type="inferred from homology"/>
<dbReference type="GO" id="GO:0005829">
    <property type="term" value="C:cytosol"/>
    <property type="evidence" value="ECO:0007669"/>
    <property type="project" value="TreeGrafter"/>
</dbReference>
<dbReference type="InterPro" id="IPR018089">
    <property type="entry name" value="OMPdecase_AS"/>
</dbReference>
<dbReference type="Pfam" id="PF00215">
    <property type="entry name" value="OMPdecase"/>
    <property type="match status" value="1"/>
</dbReference>
<feature type="active site" description="For OMPdecase activity" evidence="10">
    <location>
        <position position="61"/>
    </location>
</feature>
<feature type="binding site" evidence="9">
    <location>
        <begin position="59"/>
        <end position="68"/>
    </location>
    <ligand>
        <name>substrate</name>
    </ligand>
</feature>
<sequence length="246" mass="26754">METEPILALDFPDWNQTKAFLAPFYGKPLYVKVGMELYFQNGPAIIEALKAENHRIFLDLKLHDIPNTVKQAMKGLAKLGVDMVNVHAAGGRRMMEAALEGLEAGTPAGTSRPLLLAVTQLTSTSELEMQSEQLVAVSLEESVVHYAKLAKAAGCNGVVCSVHEAVKISEACGAEFLKVTPGIRLQTDQSHDQSRVADPKTARQLGASMIVVGRSITKALDPLQAYQQVKKLWNDYSKPLVRNSGL</sequence>
<dbReference type="AlphaFoldDB" id="G9QMK6"/>
<evidence type="ECO:0000313" key="15">
    <source>
        <dbReference type="Proteomes" id="UP000011747"/>
    </source>
</evidence>
<dbReference type="PROSITE" id="PS00156">
    <property type="entry name" value="OMPDECASE"/>
    <property type="match status" value="1"/>
</dbReference>
<evidence type="ECO:0000256" key="9">
    <source>
        <dbReference type="HAMAP-Rule" id="MF_01200"/>
    </source>
</evidence>
<keyword evidence="5 9" id="KW-0665">Pyrimidine biosynthesis</keyword>
<dbReference type="NCBIfam" id="NF001273">
    <property type="entry name" value="PRK00230.1"/>
    <property type="match status" value="1"/>
</dbReference>
<dbReference type="EMBL" id="ACWF01000120">
    <property type="protein sequence ID" value="EHL76827.1"/>
    <property type="molecule type" value="Genomic_DNA"/>
</dbReference>
<dbReference type="InterPro" id="IPR011060">
    <property type="entry name" value="RibuloseP-bd_barrel"/>
</dbReference>
<reference evidence="14 15" key="1">
    <citation type="submission" date="2011-09" db="EMBL/GenBank/DDBJ databases">
        <title>The Genome Sequence of Bacillus smithii 7_3_47FAA.</title>
        <authorList>
            <consortium name="The Broad Institute Genome Sequencing Platform"/>
            <person name="Earl A."/>
            <person name="Ward D."/>
            <person name="Feldgarden M."/>
            <person name="Gevers D."/>
            <person name="Daigneault M."/>
            <person name="Strauss J."/>
            <person name="Allen-Vercoe E."/>
            <person name="Young S.K."/>
            <person name="Zeng Q."/>
            <person name="Gargeya S."/>
            <person name="Fitzgerald M."/>
            <person name="Haas B."/>
            <person name="Abouelleil A."/>
            <person name="Alvarado L."/>
            <person name="Arachchi H.M."/>
            <person name="Berlin A."/>
            <person name="Brown A."/>
            <person name="Chapman S.B."/>
            <person name="Chen Z."/>
            <person name="Dunbar C."/>
            <person name="Freedman E."/>
            <person name="Gearin G."/>
            <person name="Goldberg J."/>
            <person name="Griggs A."/>
            <person name="Gujja S."/>
            <person name="Heiman D."/>
            <person name="Howarth C."/>
            <person name="Larson L."/>
            <person name="Lui A."/>
            <person name="MacDonald P.J.P."/>
            <person name="Montmayeur A."/>
            <person name="Murphy C."/>
            <person name="Neiman D."/>
            <person name="Pearson M."/>
            <person name="Priest M."/>
            <person name="Roberts A."/>
            <person name="Saif S."/>
            <person name="Shea T."/>
            <person name="Shenoy N."/>
            <person name="Sisk P."/>
            <person name="Stolte C."/>
            <person name="Sykes S."/>
            <person name="Wortman J."/>
            <person name="Nusbaum C."/>
            <person name="Birren B."/>
        </authorList>
    </citation>
    <scope>NUCLEOTIDE SEQUENCE [LARGE SCALE GENOMIC DNA]</scope>
    <source>
        <strain evidence="14 15">7_3_47FAA</strain>
    </source>
</reference>
<dbReference type="GO" id="GO:0004590">
    <property type="term" value="F:orotidine-5'-phosphate decarboxylase activity"/>
    <property type="evidence" value="ECO:0007669"/>
    <property type="project" value="UniProtKB-UniRule"/>
</dbReference>
<name>G9QMK6_9BACI</name>
<accession>G9QMK6</accession>
<feature type="active site" description="Proton donor" evidence="9">
    <location>
        <position position="61"/>
    </location>
</feature>
<gene>
    <name evidence="9" type="primary">pyrF</name>
    <name evidence="14" type="ORF">HMPREF1015_00773</name>
</gene>
<dbReference type="SMART" id="SM00934">
    <property type="entry name" value="OMPdecase"/>
    <property type="match status" value="1"/>
</dbReference>
<feature type="binding site" evidence="9 11">
    <location>
        <position position="193"/>
    </location>
    <ligand>
        <name>substrate</name>
    </ligand>
</feature>
<dbReference type="GO" id="GO:0006207">
    <property type="term" value="P:'de novo' pyrimidine nucleobase biosynthetic process"/>
    <property type="evidence" value="ECO:0007669"/>
    <property type="project" value="InterPro"/>
</dbReference>
<feature type="binding site" evidence="9 11">
    <location>
        <position position="32"/>
    </location>
    <ligand>
        <name>substrate</name>
    </ligand>
</feature>
<evidence type="ECO:0000256" key="2">
    <source>
        <dbReference type="ARBA" id="ARBA00004861"/>
    </source>
</evidence>
<feature type="active site" description="For OMPdecase activity" evidence="10">
    <location>
        <position position="64"/>
    </location>
</feature>
<evidence type="ECO:0000256" key="12">
    <source>
        <dbReference type="RuleBase" id="RU000512"/>
    </source>
</evidence>
<evidence type="ECO:0000256" key="5">
    <source>
        <dbReference type="ARBA" id="ARBA00022975"/>
    </source>
</evidence>
<keyword evidence="15" id="KW-1185">Reference proteome</keyword>
<dbReference type="InterPro" id="IPR014732">
    <property type="entry name" value="OMPdecase"/>
</dbReference>
<comment type="caution">
    <text evidence="14">The sequence shown here is derived from an EMBL/GenBank/DDBJ whole genome shotgun (WGS) entry which is preliminary data.</text>
</comment>
<evidence type="ECO:0000256" key="10">
    <source>
        <dbReference type="PIRSR" id="PIRSR614732-1"/>
    </source>
</evidence>
<dbReference type="HOGENOM" id="CLU_067069_1_1_9"/>
<protein>
    <recommendedName>
        <fullName evidence="9">Orotidine 5'-phosphate decarboxylase</fullName>
        <ecNumber evidence="9">4.1.1.23</ecNumber>
    </recommendedName>
    <alternativeName>
        <fullName evidence="9">OMP decarboxylase</fullName>
        <shortName evidence="9">OMPDCase</shortName>
        <shortName evidence="9">OMPdecase</shortName>
    </alternativeName>
</protein>
<dbReference type="UniPathway" id="UPA00070">
    <property type="reaction ID" value="UER00120"/>
</dbReference>
<dbReference type="RefSeq" id="WP_003354515.1">
    <property type="nucleotide sequence ID" value="NZ_JH414757.1"/>
</dbReference>
<comment type="catalytic activity">
    <reaction evidence="7 9 12">
        <text>orotidine 5'-phosphate + H(+) = UMP + CO2</text>
        <dbReference type="Rhea" id="RHEA:11596"/>
        <dbReference type="ChEBI" id="CHEBI:15378"/>
        <dbReference type="ChEBI" id="CHEBI:16526"/>
        <dbReference type="ChEBI" id="CHEBI:57538"/>
        <dbReference type="ChEBI" id="CHEBI:57865"/>
        <dbReference type="EC" id="4.1.1.23"/>
    </reaction>
</comment>
<organism evidence="14 15">
    <name type="scientific">Bacillus smithii 7_3_47FAA</name>
    <dbReference type="NCBI Taxonomy" id="665952"/>
    <lineage>
        <taxon>Bacteria</taxon>
        <taxon>Bacillati</taxon>
        <taxon>Bacillota</taxon>
        <taxon>Bacilli</taxon>
        <taxon>Bacillales</taxon>
        <taxon>Bacillaceae</taxon>
        <taxon>Bacillus</taxon>
    </lineage>
</organism>
<evidence type="ECO:0000259" key="13">
    <source>
        <dbReference type="SMART" id="SM00934"/>
    </source>
</evidence>
<evidence type="ECO:0000256" key="11">
    <source>
        <dbReference type="PIRSR" id="PIRSR614732-2"/>
    </source>
</evidence>
<dbReference type="NCBIfam" id="TIGR01740">
    <property type="entry name" value="pyrF"/>
    <property type="match status" value="1"/>
</dbReference>
<evidence type="ECO:0000313" key="14">
    <source>
        <dbReference type="EMBL" id="EHL76827.1"/>
    </source>
</evidence>
<dbReference type="SUPFAM" id="SSF51366">
    <property type="entry name" value="Ribulose-phoshate binding barrel"/>
    <property type="match status" value="1"/>
</dbReference>
<feature type="binding site" evidence="9 11">
    <location>
        <position position="213"/>
    </location>
    <ligand>
        <name>substrate</name>
    </ligand>
</feature>
<feature type="domain" description="Orotidine 5'-phosphate decarboxylase" evidence="13">
    <location>
        <begin position="4"/>
        <end position="229"/>
    </location>
</feature>
<dbReference type="Gene3D" id="3.20.20.70">
    <property type="entry name" value="Aldolase class I"/>
    <property type="match status" value="1"/>
</dbReference>
<dbReference type="HAMAP" id="MF_01200_B">
    <property type="entry name" value="OMPdecase_type1_B"/>
    <property type="match status" value="1"/>
</dbReference>
<dbReference type="EC" id="4.1.1.23" evidence="9"/>
<evidence type="ECO:0000256" key="4">
    <source>
        <dbReference type="ARBA" id="ARBA00022793"/>
    </source>
</evidence>
<feature type="binding site" evidence="9 11">
    <location>
        <position position="10"/>
    </location>
    <ligand>
        <name>substrate</name>
    </ligand>
</feature>
<evidence type="ECO:0000256" key="1">
    <source>
        <dbReference type="ARBA" id="ARBA00002356"/>
    </source>
</evidence>
<dbReference type="CDD" id="cd04725">
    <property type="entry name" value="OMP_decarboxylase_like"/>
    <property type="match status" value="1"/>
</dbReference>
<dbReference type="InterPro" id="IPR013785">
    <property type="entry name" value="Aldolase_TIM"/>
</dbReference>
<evidence type="ECO:0000256" key="7">
    <source>
        <dbReference type="ARBA" id="ARBA00049157"/>
    </source>
</evidence>
<keyword evidence="4 9" id="KW-0210">Decarboxylase</keyword>
<comment type="subunit">
    <text evidence="3 9">Homodimer.</text>
</comment>
<feature type="active site" description="For OMPdecase activity" evidence="10">
    <location>
        <position position="59"/>
    </location>
</feature>
<comment type="similarity">
    <text evidence="8 9">Belongs to the OMP decarboxylase family. Type 1 subfamily.</text>
</comment>